<evidence type="ECO:0000313" key="2">
    <source>
        <dbReference type="EMBL" id="SMD45167.1"/>
    </source>
</evidence>
<sequence length="125" mass="14359">MKKSISICLVFISGICFSAFSQDISPNPKKDFEWKSLEELPWYHGIPRLNQKDSIIILSPELEGSLNFPGLDGQKFSFKNDTDKSFPVNLPTIYNMPIHKPEGEFPILVHVPDENVNYTIRINKY</sequence>
<protein>
    <submittedName>
        <fullName evidence="2">Uncharacterized protein</fullName>
    </submittedName>
</protein>
<organism evidence="2 3">
    <name type="scientific">Aquiflexum balticum DSM 16537</name>
    <dbReference type="NCBI Taxonomy" id="758820"/>
    <lineage>
        <taxon>Bacteria</taxon>
        <taxon>Pseudomonadati</taxon>
        <taxon>Bacteroidota</taxon>
        <taxon>Cytophagia</taxon>
        <taxon>Cytophagales</taxon>
        <taxon>Cyclobacteriaceae</taxon>
        <taxon>Aquiflexum</taxon>
    </lineage>
</organism>
<dbReference type="RefSeq" id="WP_084121911.1">
    <property type="nucleotide sequence ID" value="NZ_LT838813.1"/>
</dbReference>
<feature type="chain" id="PRO_5012054468" evidence="1">
    <location>
        <begin position="22"/>
        <end position="125"/>
    </location>
</feature>
<reference evidence="3" key="1">
    <citation type="submission" date="2017-04" db="EMBL/GenBank/DDBJ databases">
        <authorList>
            <person name="Varghese N."/>
            <person name="Submissions S."/>
        </authorList>
    </citation>
    <scope>NUCLEOTIDE SEQUENCE [LARGE SCALE GENOMIC DNA]</scope>
    <source>
        <strain evidence="3">DSM 16537</strain>
    </source>
</reference>
<dbReference type="OrthoDB" id="1109239at2"/>
<dbReference type="Proteomes" id="UP000192333">
    <property type="component" value="Chromosome I"/>
</dbReference>
<gene>
    <name evidence="2" type="ORF">SAMN00777080_3812</name>
</gene>
<dbReference type="EMBL" id="LT838813">
    <property type="protein sequence ID" value="SMD45167.1"/>
    <property type="molecule type" value="Genomic_DNA"/>
</dbReference>
<dbReference type="AlphaFoldDB" id="A0A1W2H8G7"/>
<dbReference type="STRING" id="758820.SAMN00777080_3812"/>
<evidence type="ECO:0000313" key="3">
    <source>
        <dbReference type="Proteomes" id="UP000192333"/>
    </source>
</evidence>
<evidence type="ECO:0000256" key="1">
    <source>
        <dbReference type="SAM" id="SignalP"/>
    </source>
</evidence>
<proteinExistence type="predicted"/>
<keyword evidence="1" id="KW-0732">Signal</keyword>
<keyword evidence="3" id="KW-1185">Reference proteome</keyword>
<name>A0A1W2H8G7_9BACT</name>
<accession>A0A1W2H8G7</accession>
<feature type="signal peptide" evidence="1">
    <location>
        <begin position="1"/>
        <end position="21"/>
    </location>
</feature>